<evidence type="ECO:0000259" key="5">
    <source>
        <dbReference type="PROSITE" id="PS51078"/>
    </source>
</evidence>
<dbReference type="InterPro" id="IPR029016">
    <property type="entry name" value="GAF-like_dom_sf"/>
</dbReference>
<dbReference type="Proteomes" id="UP001598673">
    <property type="component" value="Unassembled WGS sequence"/>
</dbReference>
<name>A0ABW6G137_9PSEU</name>
<dbReference type="SUPFAM" id="SSF46785">
    <property type="entry name" value="Winged helix' DNA-binding domain"/>
    <property type="match status" value="1"/>
</dbReference>
<dbReference type="InterPro" id="IPR005471">
    <property type="entry name" value="Tscrpt_reg_IclR_N"/>
</dbReference>
<feature type="domain" description="IclR-ED" evidence="5">
    <location>
        <begin position="73"/>
        <end position="252"/>
    </location>
</feature>
<dbReference type="PROSITE" id="PS51078">
    <property type="entry name" value="ICLR_ED"/>
    <property type="match status" value="1"/>
</dbReference>
<comment type="caution">
    <text evidence="6">The sequence shown here is derived from an EMBL/GenBank/DDBJ whole genome shotgun (WGS) entry which is preliminary data.</text>
</comment>
<protein>
    <submittedName>
        <fullName evidence="6">IclR family transcriptional regulator</fullName>
    </submittedName>
</protein>
<evidence type="ECO:0000313" key="6">
    <source>
        <dbReference type="EMBL" id="MFD6792888.1"/>
    </source>
</evidence>
<organism evidence="6 7">
    <name type="scientific">Prauserella salsuginis</name>
    <dbReference type="NCBI Taxonomy" id="387889"/>
    <lineage>
        <taxon>Bacteria</taxon>
        <taxon>Bacillati</taxon>
        <taxon>Actinomycetota</taxon>
        <taxon>Actinomycetes</taxon>
        <taxon>Pseudonocardiales</taxon>
        <taxon>Pseudonocardiaceae</taxon>
        <taxon>Prauserella</taxon>
        <taxon>Prauserella salsuginis group</taxon>
    </lineage>
</organism>
<dbReference type="Gene3D" id="1.10.10.10">
    <property type="entry name" value="Winged helix-like DNA-binding domain superfamily/Winged helix DNA-binding domain"/>
    <property type="match status" value="1"/>
</dbReference>
<dbReference type="RefSeq" id="WP_258937658.1">
    <property type="nucleotide sequence ID" value="NZ_JANBBF010000012.1"/>
</dbReference>
<sequence length="265" mass="28740">MATEMKQPPPYAIASVDHALRLATILQLEGSLSVADAAARLGVARSTAHRLLAMLVYRDFAVQDDTKVYRAGPVLELGSHSHSTVSLLRRAALPQLRELVDRLGESVNLTVRTGDTARFIACVECQQALRVGSREGMVFPAHQTTAGLLLLAELTDEELDSVYAGAGHGEVPAMDELRRELAKVRRNGFALNQGRSERGVVAVGVPVRSPDGAALAGVSVSMPSVRYDRRRLRAIVADLSSAVRALEADLHEQLRVQRQESAHRQ</sequence>
<keyword evidence="7" id="KW-1185">Reference proteome</keyword>
<dbReference type="InterPro" id="IPR050707">
    <property type="entry name" value="HTH_MetabolicPath_Reg"/>
</dbReference>
<dbReference type="Pfam" id="PF01614">
    <property type="entry name" value="IclR_C"/>
    <property type="match status" value="1"/>
</dbReference>
<reference evidence="6 7" key="1">
    <citation type="submission" date="2024-09" db="EMBL/GenBank/DDBJ databases">
        <title>The Natural Products Discovery Center: Release of the First 8490 Sequenced Strains for Exploring Actinobacteria Biosynthetic Diversity.</title>
        <authorList>
            <person name="Kalkreuter E."/>
            <person name="Kautsar S.A."/>
            <person name="Yang D."/>
            <person name="Bader C.D."/>
            <person name="Teijaro C.N."/>
            <person name="Fluegel L."/>
            <person name="Davis C.M."/>
            <person name="Simpson J.R."/>
            <person name="Lauterbach L."/>
            <person name="Steele A.D."/>
            <person name="Gui C."/>
            <person name="Meng S."/>
            <person name="Li G."/>
            <person name="Viehrig K."/>
            <person name="Ye F."/>
            <person name="Su P."/>
            <person name="Kiefer A.F."/>
            <person name="Nichols A."/>
            <person name="Cepeda A.J."/>
            <person name="Yan W."/>
            <person name="Fan B."/>
            <person name="Jiang Y."/>
            <person name="Adhikari A."/>
            <person name="Zheng C.-J."/>
            <person name="Schuster L."/>
            <person name="Cowan T.M."/>
            <person name="Smanski M.J."/>
            <person name="Chevrette M.G."/>
            <person name="De Carvalho L.P.S."/>
            <person name="Shen B."/>
        </authorList>
    </citation>
    <scope>NUCLEOTIDE SEQUENCE [LARGE SCALE GENOMIC DNA]</scope>
    <source>
        <strain evidence="6 7">NPDC060353</strain>
    </source>
</reference>
<dbReference type="Pfam" id="PF09339">
    <property type="entry name" value="HTH_IclR"/>
    <property type="match status" value="1"/>
</dbReference>
<gene>
    <name evidence="6" type="ORF">ACFWGY_06090</name>
</gene>
<feature type="domain" description="HTH iclR-type" evidence="4">
    <location>
        <begin position="13"/>
        <end position="73"/>
    </location>
</feature>
<dbReference type="PROSITE" id="PS51077">
    <property type="entry name" value="HTH_ICLR"/>
    <property type="match status" value="1"/>
</dbReference>
<evidence type="ECO:0000256" key="2">
    <source>
        <dbReference type="ARBA" id="ARBA00023125"/>
    </source>
</evidence>
<dbReference type="InterPro" id="IPR014757">
    <property type="entry name" value="Tscrpt_reg_IclR_C"/>
</dbReference>
<accession>A0ABW6G137</accession>
<keyword evidence="1" id="KW-0805">Transcription regulation</keyword>
<evidence type="ECO:0000259" key="4">
    <source>
        <dbReference type="PROSITE" id="PS51077"/>
    </source>
</evidence>
<dbReference type="InterPro" id="IPR036388">
    <property type="entry name" value="WH-like_DNA-bd_sf"/>
</dbReference>
<dbReference type="EMBL" id="JBHXCV010000003">
    <property type="protein sequence ID" value="MFD6792888.1"/>
    <property type="molecule type" value="Genomic_DNA"/>
</dbReference>
<dbReference type="SMART" id="SM00346">
    <property type="entry name" value="HTH_ICLR"/>
    <property type="match status" value="1"/>
</dbReference>
<keyword evidence="3" id="KW-0804">Transcription</keyword>
<dbReference type="PANTHER" id="PTHR30136">
    <property type="entry name" value="HELIX-TURN-HELIX TRANSCRIPTIONAL REGULATOR, ICLR FAMILY"/>
    <property type="match status" value="1"/>
</dbReference>
<dbReference type="PANTHER" id="PTHR30136:SF24">
    <property type="entry name" value="HTH-TYPE TRANSCRIPTIONAL REPRESSOR ALLR"/>
    <property type="match status" value="1"/>
</dbReference>
<keyword evidence="2" id="KW-0238">DNA-binding</keyword>
<evidence type="ECO:0000256" key="1">
    <source>
        <dbReference type="ARBA" id="ARBA00023015"/>
    </source>
</evidence>
<evidence type="ECO:0000256" key="3">
    <source>
        <dbReference type="ARBA" id="ARBA00023163"/>
    </source>
</evidence>
<dbReference type="InterPro" id="IPR036390">
    <property type="entry name" value="WH_DNA-bd_sf"/>
</dbReference>
<evidence type="ECO:0000313" key="7">
    <source>
        <dbReference type="Proteomes" id="UP001598673"/>
    </source>
</evidence>
<dbReference type="Gene3D" id="3.30.450.40">
    <property type="match status" value="1"/>
</dbReference>
<proteinExistence type="predicted"/>
<dbReference type="SUPFAM" id="SSF55781">
    <property type="entry name" value="GAF domain-like"/>
    <property type="match status" value="1"/>
</dbReference>